<dbReference type="Proteomes" id="UP000550729">
    <property type="component" value="Unassembled WGS sequence"/>
</dbReference>
<dbReference type="PIRSF" id="PIRSF016184">
    <property type="entry name" value="PhzC_PhzF"/>
    <property type="match status" value="1"/>
</dbReference>
<dbReference type="PANTHER" id="PTHR13774">
    <property type="entry name" value="PHENAZINE BIOSYNTHESIS PROTEIN"/>
    <property type="match status" value="1"/>
</dbReference>
<evidence type="ECO:0000313" key="2">
    <source>
        <dbReference type="EMBL" id="NMO00632.1"/>
    </source>
</evidence>
<dbReference type="EMBL" id="JABBNB010000004">
    <property type="protein sequence ID" value="NMO00632.1"/>
    <property type="molecule type" value="Genomic_DNA"/>
</dbReference>
<dbReference type="GO" id="GO:0016853">
    <property type="term" value="F:isomerase activity"/>
    <property type="evidence" value="ECO:0007669"/>
    <property type="project" value="TreeGrafter"/>
</dbReference>
<dbReference type="Pfam" id="PF02567">
    <property type="entry name" value="PhzC-PhzF"/>
    <property type="match status" value="1"/>
</dbReference>
<accession>A0A848KQW3</accession>
<protein>
    <submittedName>
        <fullName evidence="2">PhzF family phenazine biosynthesis protein</fullName>
    </submittedName>
</protein>
<dbReference type="NCBIfam" id="TIGR00654">
    <property type="entry name" value="PhzF_family"/>
    <property type="match status" value="1"/>
</dbReference>
<gene>
    <name evidence="2" type="ORF">HH308_05305</name>
</gene>
<dbReference type="RefSeq" id="WP_170193209.1">
    <property type="nucleotide sequence ID" value="NZ_JABBNB010000004.1"/>
</dbReference>
<dbReference type="InterPro" id="IPR003719">
    <property type="entry name" value="Phenazine_PhzF-like"/>
</dbReference>
<dbReference type="Gene3D" id="3.10.310.10">
    <property type="entry name" value="Diaminopimelate Epimerase, Chain A, domain 1"/>
    <property type="match status" value="2"/>
</dbReference>
<dbReference type="SUPFAM" id="SSF54506">
    <property type="entry name" value="Diaminopimelate epimerase-like"/>
    <property type="match status" value="1"/>
</dbReference>
<dbReference type="GO" id="GO:0005737">
    <property type="term" value="C:cytoplasm"/>
    <property type="evidence" value="ECO:0007669"/>
    <property type="project" value="TreeGrafter"/>
</dbReference>
<keyword evidence="3" id="KW-1185">Reference proteome</keyword>
<proteinExistence type="predicted"/>
<evidence type="ECO:0000313" key="3">
    <source>
        <dbReference type="Proteomes" id="UP000550729"/>
    </source>
</evidence>
<reference evidence="2 3" key="1">
    <citation type="submission" date="2020-04" db="EMBL/GenBank/DDBJ databases">
        <title>Gordonia sp. nov. TBRC 11910.</title>
        <authorList>
            <person name="Suriyachadkun C."/>
        </authorList>
    </citation>
    <scope>NUCLEOTIDE SEQUENCE [LARGE SCALE GENOMIC DNA]</scope>
    <source>
        <strain evidence="2 3">TBRC 11910</strain>
    </source>
</reference>
<name>A0A848KQW3_9ACTN</name>
<organism evidence="2 3">
    <name type="scientific">Gordonia asplenii</name>
    <dbReference type="NCBI Taxonomy" id="2725283"/>
    <lineage>
        <taxon>Bacteria</taxon>
        <taxon>Bacillati</taxon>
        <taxon>Actinomycetota</taxon>
        <taxon>Actinomycetes</taxon>
        <taxon>Mycobacteriales</taxon>
        <taxon>Gordoniaceae</taxon>
        <taxon>Gordonia</taxon>
    </lineage>
</organism>
<comment type="caution">
    <text evidence="2">The sequence shown here is derived from an EMBL/GenBank/DDBJ whole genome shotgun (WGS) entry which is preliminary data.</text>
</comment>
<feature type="active site" evidence="1">
    <location>
        <position position="46"/>
    </location>
</feature>
<sequence>MLREFAQVDVFSSVPVRGNPVAVVVDAAGVSDAEMAAFARWTNLSETTFILPADDERADYRLRIFTPAGELPFAGHPTLGSAHAWSAAGGTPRGETIVQECGAGLVDIRVDGDRFAFAAPPLTRSGPVAQETLAQVAGALGIGVDAIVDAAWVANGPNWIGLLLDSAQAVLDLRPDLAAMGGHEVGVVGPYTNSVAGEPNYEVRAFAPGQGVPEDPITGSLNAGLAMWLRAAHGAPASYIAAQGTVLDRVGRVFVDDDGERIWIGGHTATVIAGTVQL</sequence>
<dbReference type="AlphaFoldDB" id="A0A848KQW3"/>
<dbReference type="PANTHER" id="PTHR13774:SF32">
    <property type="entry name" value="ANTISENSE-ENHANCING SEQUENCE 1"/>
    <property type="match status" value="1"/>
</dbReference>
<evidence type="ECO:0000256" key="1">
    <source>
        <dbReference type="PIRSR" id="PIRSR016184-1"/>
    </source>
</evidence>